<dbReference type="Proteomes" id="UP001500418">
    <property type="component" value="Unassembled WGS sequence"/>
</dbReference>
<proteinExistence type="predicted"/>
<accession>A0ABN1PRB5</accession>
<gene>
    <name evidence="2" type="ORF">GCM10009575_036910</name>
</gene>
<feature type="compositionally biased region" description="Gly residues" evidence="1">
    <location>
        <begin position="44"/>
        <end position="58"/>
    </location>
</feature>
<feature type="compositionally biased region" description="Polar residues" evidence="1">
    <location>
        <begin position="70"/>
        <end position="82"/>
    </location>
</feature>
<sequence>MQRARVAVDAEPYGLVLGDKGGGAAGQGGDHHRLRQQSAHRIGPAGGTAPGGSAGGGTAARDAVAGPTAHDNTPVTLHKSTGQGVGSGTVAEWG</sequence>
<keyword evidence="3" id="KW-1185">Reference proteome</keyword>
<comment type="caution">
    <text evidence="2">The sequence shown here is derived from an EMBL/GenBank/DDBJ whole genome shotgun (WGS) entry which is preliminary data.</text>
</comment>
<evidence type="ECO:0000256" key="1">
    <source>
        <dbReference type="SAM" id="MobiDB-lite"/>
    </source>
</evidence>
<feature type="compositionally biased region" description="Gly residues" evidence="1">
    <location>
        <begin position="19"/>
        <end position="28"/>
    </location>
</feature>
<protein>
    <submittedName>
        <fullName evidence="2">Uncharacterized protein</fullName>
    </submittedName>
</protein>
<reference evidence="2 3" key="1">
    <citation type="journal article" date="2019" name="Int. J. Syst. Evol. Microbiol.">
        <title>The Global Catalogue of Microorganisms (GCM) 10K type strain sequencing project: providing services to taxonomists for standard genome sequencing and annotation.</title>
        <authorList>
            <consortium name="The Broad Institute Genomics Platform"/>
            <consortium name="The Broad Institute Genome Sequencing Center for Infectious Disease"/>
            <person name="Wu L."/>
            <person name="Ma J."/>
        </authorList>
    </citation>
    <scope>NUCLEOTIDE SEQUENCE [LARGE SCALE GENOMIC DNA]</scope>
    <source>
        <strain evidence="2 3">JCM 11444</strain>
    </source>
</reference>
<feature type="region of interest" description="Disordered" evidence="1">
    <location>
        <begin position="17"/>
        <end position="94"/>
    </location>
</feature>
<organism evidence="2 3">
    <name type="scientific">Streptomyces rhizosphaericus</name>
    <dbReference type="NCBI Taxonomy" id="114699"/>
    <lineage>
        <taxon>Bacteria</taxon>
        <taxon>Bacillati</taxon>
        <taxon>Actinomycetota</taxon>
        <taxon>Actinomycetes</taxon>
        <taxon>Kitasatosporales</taxon>
        <taxon>Streptomycetaceae</taxon>
        <taxon>Streptomyces</taxon>
        <taxon>Streptomyces violaceusniger group</taxon>
    </lineage>
</organism>
<name>A0ABN1PRB5_9ACTN</name>
<evidence type="ECO:0000313" key="3">
    <source>
        <dbReference type="Proteomes" id="UP001500418"/>
    </source>
</evidence>
<evidence type="ECO:0000313" key="2">
    <source>
        <dbReference type="EMBL" id="GAA0931643.1"/>
    </source>
</evidence>
<dbReference type="EMBL" id="BAAAID010000021">
    <property type="protein sequence ID" value="GAA0931643.1"/>
    <property type="molecule type" value="Genomic_DNA"/>
</dbReference>